<reference evidence="1" key="1">
    <citation type="submission" date="2021-01" db="EMBL/GenBank/DDBJ databases">
        <authorList>
            <person name="Corre E."/>
            <person name="Pelletier E."/>
            <person name="Niang G."/>
            <person name="Scheremetjew M."/>
            <person name="Finn R."/>
            <person name="Kale V."/>
            <person name="Holt S."/>
            <person name="Cochrane G."/>
            <person name="Meng A."/>
            <person name="Brown T."/>
            <person name="Cohen L."/>
        </authorList>
    </citation>
    <scope>NUCLEOTIDE SEQUENCE</scope>
    <source>
        <strain evidence="1">Clade-D-RCC2573</strain>
    </source>
</reference>
<gene>
    <name evidence="1" type="ORF">OMED0936_LOCUS1414</name>
</gene>
<protein>
    <submittedName>
        <fullName evidence="1">Uncharacterized protein</fullName>
    </submittedName>
</protein>
<sequence>MPKPRGTIDRGRSGSIVAISRAVLRARERGMGVSARAMTDGDFCVCFSLARADEHLGQGGYSARIRGDLSMRSVVGFRIRSRARARFGSRLRRRRARRAARGAFGRQCANCVV</sequence>
<evidence type="ECO:0000313" key="1">
    <source>
        <dbReference type="EMBL" id="CAD8729007.1"/>
    </source>
</evidence>
<dbReference type="AlphaFoldDB" id="A0A7S0TB56"/>
<name>A0A7S0TB56_9CHLO</name>
<dbReference type="EMBL" id="HBFF01001768">
    <property type="protein sequence ID" value="CAD8729007.1"/>
    <property type="molecule type" value="Transcribed_RNA"/>
</dbReference>
<organism evidence="1">
    <name type="scientific">Ostreococcus mediterraneus</name>
    <dbReference type="NCBI Taxonomy" id="1486918"/>
    <lineage>
        <taxon>Eukaryota</taxon>
        <taxon>Viridiplantae</taxon>
        <taxon>Chlorophyta</taxon>
        <taxon>Mamiellophyceae</taxon>
        <taxon>Mamiellales</taxon>
        <taxon>Bathycoccaceae</taxon>
        <taxon>Ostreococcus</taxon>
    </lineage>
</organism>
<proteinExistence type="predicted"/>
<accession>A0A7S0TB56</accession>